<proteinExistence type="predicted"/>
<dbReference type="AlphaFoldDB" id="A0A9P7GPJ1"/>
<dbReference type="EMBL" id="JABCKI010000142">
    <property type="protein sequence ID" value="KAG5652278.1"/>
    <property type="molecule type" value="Genomic_DNA"/>
</dbReference>
<reference evidence="3" key="1">
    <citation type="submission" date="2021-02" db="EMBL/GenBank/DDBJ databases">
        <authorList>
            <person name="Nieuwenhuis M."/>
            <person name="Van De Peppel L.J.J."/>
        </authorList>
    </citation>
    <scope>NUCLEOTIDE SEQUENCE</scope>
    <source>
        <strain evidence="3">D49</strain>
    </source>
</reference>
<reference evidence="3" key="2">
    <citation type="submission" date="2021-10" db="EMBL/GenBank/DDBJ databases">
        <title>Phylogenomics reveals ancestral predisposition of the termite-cultivated fungus Termitomyces towards a domesticated lifestyle.</title>
        <authorList>
            <person name="Auxier B."/>
            <person name="Grum-Grzhimaylo A."/>
            <person name="Cardenas M.E."/>
            <person name="Lodge J.D."/>
            <person name="Laessoe T."/>
            <person name="Pedersen O."/>
            <person name="Smith M.E."/>
            <person name="Kuyper T.W."/>
            <person name="Franco-Molano E.A."/>
            <person name="Baroni T.J."/>
            <person name="Aanen D.K."/>
        </authorList>
    </citation>
    <scope>NUCLEOTIDE SEQUENCE</scope>
    <source>
        <strain evidence="3">D49</strain>
    </source>
</reference>
<feature type="region of interest" description="Disordered" evidence="2">
    <location>
        <begin position="402"/>
        <end position="422"/>
    </location>
</feature>
<dbReference type="Proteomes" id="UP000717328">
    <property type="component" value="Unassembled WGS sequence"/>
</dbReference>
<feature type="coiled-coil region" evidence="1">
    <location>
        <begin position="126"/>
        <end position="155"/>
    </location>
</feature>
<keyword evidence="1" id="KW-0175">Coiled coil</keyword>
<evidence type="ECO:0000256" key="2">
    <source>
        <dbReference type="SAM" id="MobiDB-lite"/>
    </source>
</evidence>
<dbReference type="OrthoDB" id="4121058at2759"/>
<comment type="caution">
    <text evidence="3">The sequence shown here is derived from an EMBL/GenBank/DDBJ whole genome shotgun (WGS) entry which is preliminary data.</text>
</comment>
<accession>A0A9P7GPJ1</accession>
<gene>
    <name evidence="3" type="ORF">H0H81_005590</name>
</gene>
<name>A0A9P7GPJ1_9AGAR</name>
<keyword evidence="4" id="KW-1185">Reference proteome</keyword>
<organism evidence="3 4">
    <name type="scientific">Sphagnurus paluster</name>
    <dbReference type="NCBI Taxonomy" id="117069"/>
    <lineage>
        <taxon>Eukaryota</taxon>
        <taxon>Fungi</taxon>
        <taxon>Dikarya</taxon>
        <taxon>Basidiomycota</taxon>
        <taxon>Agaricomycotina</taxon>
        <taxon>Agaricomycetes</taxon>
        <taxon>Agaricomycetidae</taxon>
        <taxon>Agaricales</taxon>
        <taxon>Tricholomatineae</taxon>
        <taxon>Lyophyllaceae</taxon>
        <taxon>Sphagnurus</taxon>
    </lineage>
</organism>
<protein>
    <submittedName>
        <fullName evidence="3">Uncharacterized protein</fullName>
    </submittedName>
</protein>
<evidence type="ECO:0000313" key="3">
    <source>
        <dbReference type="EMBL" id="KAG5652278.1"/>
    </source>
</evidence>
<sequence>MTGWQGSISRDGFIYDGRSFCVEIDQHRHPRASPTSLHALLTYVDPGTALTKKGTVAKRQPTPHTDQPAHYYQAQCIHYGLHPYKQRLAAKRHLLAAFESGDGTIAVPEHIRALEEEMRVEYDVANANAQEKMAAQRARRREREAERRREKVEAREMVEDFAAAGINIELGTIDGTDSDYEQKPNKYIQLRTDIAQLSEEQLRSIVERLAFDLRTGSLKKMTGKEIALAKAENAKAQAAANEDTNDMKRLGNLPTKDNEGRYNIVAPYLRDEWPDDTEKMSLKMSISRGKSHFWVWFHFGIVSGIMRSFSAPPTHVGDKVRFQWRGREEGEGEMTYDEANTASITFLGEGRIRGRMCWNGELFEFLGKKARIAEGNLNRAVQRWKKEYWGINEGTDWKILWAGPRGTPEFDEESNSDTPDER</sequence>
<evidence type="ECO:0000313" key="4">
    <source>
        <dbReference type="Proteomes" id="UP000717328"/>
    </source>
</evidence>
<evidence type="ECO:0000256" key="1">
    <source>
        <dbReference type="SAM" id="Coils"/>
    </source>
</evidence>
<feature type="compositionally biased region" description="Acidic residues" evidence="2">
    <location>
        <begin position="409"/>
        <end position="422"/>
    </location>
</feature>